<dbReference type="Proteomes" id="UP001438953">
    <property type="component" value="Unassembled WGS sequence"/>
</dbReference>
<dbReference type="Gene3D" id="3.40.50.2000">
    <property type="entry name" value="Glycogen Phosphorylase B"/>
    <property type="match status" value="1"/>
</dbReference>
<proteinExistence type="predicted"/>
<dbReference type="EMBL" id="JAYWLC010000029">
    <property type="protein sequence ID" value="MER5173792.1"/>
    <property type="molecule type" value="Genomic_DNA"/>
</dbReference>
<sequence>MPRRHLFLCPDGKKASGGVAVIYDTAAKIHEMGYDVAIMHLSSKAGYPHSANPPLVYDQEWGRYETKNVSRLGYLRRRFNYLKDRLVPGPLPKVDLRPSDVIVVPDFMLSAALAAYPYQQIGLFIQNTFAAQRQISLINAVDLKRIKWALGVSDICMQQIDLLGLKNGYYLPASMHPHNFIYQKNKEKLITYMPRKRPDEARYIHKVLEQRGNLKGYKLKPLDNMPLHEVSDALGRSRFFISLQKHESIGFPAAEAMASGAIVVGYTGLGGREYFTSDTGIPVTEDDSSALILTLESAISEYETNSARLDALRLSASLHINRHFNNDRFNKAIEKIWKDINMCS</sequence>
<dbReference type="SUPFAM" id="SSF53756">
    <property type="entry name" value="UDP-Glycosyltransferase/glycogen phosphorylase"/>
    <property type="match status" value="1"/>
</dbReference>
<evidence type="ECO:0000313" key="2">
    <source>
        <dbReference type="Proteomes" id="UP001438953"/>
    </source>
</evidence>
<comment type="caution">
    <text evidence="1">The sequence shown here is derived from an EMBL/GenBank/DDBJ whole genome shotgun (WGS) entry which is preliminary data.</text>
</comment>
<protein>
    <recommendedName>
        <fullName evidence="3">Glycosyltransferase</fullName>
    </recommendedName>
</protein>
<dbReference type="RefSeq" id="WP_350939104.1">
    <property type="nucleotide sequence ID" value="NZ_JAYWLC010000029.1"/>
</dbReference>
<reference evidence="1 2" key="1">
    <citation type="submission" date="2024-06" db="EMBL/GenBank/DDBJ databases">
        <title>Thioclava kandeliae sp. nov. from a rhizosphere soil sample of Kandelia candel in a mangrove.</title>
        <authorList>
            <person name="Mu T."/>
        </authorList>
    </citation>
    <scope>NUCLEOTIDE SEQUENCE [LARGE SCALE GENOMIC DNA]</scope>
    <source>
        <strain evidence="1 2">CPCC 100088</strain>
    </source>
</reference>
<evidence type="ECO:0000313" key="1">
    <source>
        <dbReference type="EMBL" id="MER5173792.1"/>
    </source>
</evidence>
<accession>A0ABV1SLJ9</accession>
<evidence type="ECO:0008006" key="3">
    <source>
        <dbReference type="Google" id="ProtNLM"/>
    </source>
</evidence>
<name>A0ABV1SLJ9_9RHOB</name>
<organism evidence="1 2">
    <name type="scientific">Thioclava kandeliae</name>
    <dbReference type="NCBI Taxonomy" id="3070818"/>
    <lineage>
        <taxon>Bacteria</taxon>
        <taxon>Pseudomonadati</taxon>
        <taxon>Pseudomonadota</taxon>
        <taxon>Alphaproteobacteria</taxon>
        <taxon>Rhodobacterales</taxon>
        <taxon>Paracoccaceae</taxon>
        <taxon>Thioclava</taxon>
    </lineage>
</organism>
<gene>
    <name evidence="1" type="ORF">VSX56_18705</name>
</gene>
<keyword evidence="2" id="KW-1185">Reference proteome</keyword>